<reference evidence="2" key="1">
    <citation type="journal article" date="2019" name="Int. J. Syst. Evol. Microbiol.">
        <title>The Global Catalogue of Microorganisms (GCM) 10K type strain sequencing project: providing services to taxonomists for standard genome sequencing and annotation.</title>
        <authorList>
            <consortium name="The Broad Institute Genomics Platform"/>
            <consortium name="The Broad Institute Genome Sequencing Center for Infectious Disease"/>
            <person name="Wu L."/>
            <person name="Ma J."/>
        </authorList>
    </citation>
    <scope>NUCLEOTIDE SEQUENCE [LARGE SCALE GENOMIC DNA]</scope>
    <source>
        <strain evidence="2">JCM 18303</strain>
    </source>
</reference>
<proteinExistence type="predicted"/>
<name>A0ABP9RFQ6_9PSEU</name>
<protein>
    <submittedName>
        <fullName evidence="1">Uncharacterized protein</fullName>
    </submittedName>
</protein>
<sequence length="80" mass="8790">MSNAGGQRLRYVTVESDDVTHAQLTVDLDRGRTVCGLAAGDEWTTRPTTECCAACWSDWRVRGEQPRHVGARFGSLGIHT</sequence>
<organism evidence="1 2">
    <name type="scientific">Pseudonocardia eucalypti</name>
    <dbReference type="NCBI Taxonomy" id="648755"/>
    <lineage>
        <taxon>Bacteria</taxon>
        <taxon>Bacillati</taxon>
        <taxon>Actinomycetota</taxon>
        <taxon>Actinomycetes</taxon>
        <taxon>Pseudonocardiales</taxon>
        <taxon>Pseudonocardiaceae</taxon>
        <taxon>Pseudonocardia</taxon>
    </lineage>
</organism>
<dbReference type="EMBL" id="BAABJP010000068">
    <property type="protein sequence ID" value="GAA5176354.1"/>
    <property type="molecule type" value="Genomic_DNA"/>
</dbReference>
<dbReference type="Proteomes" id="UP001428817">
    <property type="component" value="Unassembled WGS sequence"/>
</dbReference>
<evidence type="ECO:0000313" key="1">
    <source>
        <dbReference type="EMBL" id="GAA5176354.1"/>
    </source>
</evidence>
<keyword evidence="2" id="KW-1185">Reference proteome</keyword>
<gene>
    <name evidence="1" type="ORF">GCM10023321_84550</name>
</gene>
<comment type="caution">
    <text evidence="1">The sequence shown here is derived from an EMBL/GenBank/DDBJ whole genome shotgun (WGS) entry which is preliminary data.</text>
</comment>
<accession>A0ABP9RFQ6</accession>
<evidence type="ECO:0000313" key="2">
    <source>
        <dbReference type="Proteomes" id="UP001428817"/>
    </source>
</evidence>